<proteinExistence type="predicted"/>
<evidence type="ECO:0000256" key="1">
    <source>
        <dbReference type="SAM" id="MobiDB-lite"/>
    </source>
</evidence>
<comment type="caution">
    <text evidence="2">The sequence shown here is derived from an EMBL/GenBank/DDBJ whole genome shotgun (WGS) entry which is preliminary data.</text>
</comment>
<name>A0AAV4BM83_9GAST</name>
<organism evidence="2 3">
    <name type="scientific">Plakobranchus ocellatus</name>
    <dbReference type="NCBI Taxonomy" id="259542"/>
    <lineage>
        <taxon>Eukaryota</taxon>
        <taxon>Metazoa</taxon>
        <taxon>Spiralia</taxon>
        <taxon>Lophotrochozoa</taxon>
        <taxon>Mollusca</taxon>
        <taxon>Gastropoda</taxon>
        <taxon>Heterobranchia</taxon>
        <taxon>Euthyneura</taxon>
        <taxon>Panpulmonata</taxon>
        <taxon>Sacoglossa</taxon>
        <taxon>Placobranchoidea</taxon>
        <taxon>Plakobranchidae</taxon>
        <taxon>Plakobranchus</taxon>
    </lineage>
</organism>
<feature type="region of interest" description="Disordered" evidence="1">
    <location>
        <begin position="215"/>
        <end position="241"/>
    </location>
</feature>
<keyword evidence="3" id="KW-1185">Reference proteome</keyword>
<feature type="region of interest" description="Disordered" evidence="1">
    <location>
        <begin position="113"/>
        <end position="172"/>
    </location>
</feature>
<dbReference type="Proteomes" id="UP000735302">
    <property type="component" value="Unassembled WGS sequence"/>
</dbReference>
<dbReference type="AlphaFoldDB" id="A0AAV4BM83"/>
<accession>A0AAV4BM83</accession>
<gene>
    <name evidence="2" type="ORF">PoB_004592900</name>
</gene>
<sequence length="378" mass="41930">MSLMLNPSVSSAVEMTVPALLLQVLCQFVELQTYPLPVSVVHTRERKHNASHLEVAWKNNNRNNEQNLEFDDSNKSDFFHTVKGDRKNGSEAAESFKRKKVFEMILLDLAESDRSTDNEDDDKDLSYEPSTDSDSSACDERYEHLLTKASQNVATHPAFTPSSSTTTQPAVSQSGFTTIQPAISLSGSTTTQPVVSLSDSTTTQPAVSLLGSTTTQPAVSLSGSTTTQPVVSLSDSTTTQPAIRLSDSTTIQPALRQTCQPQIVPESNPSPIKRFHLPKSDRCDQCEMFRVSEQEGLLTPELLQEKEKQTNEKNAMRNERNLDRENKTKLVVRFDLQNVINCPRANGNDKERVTKFYLQNRCLKSGGTNALKTLETDQ</sequence>
<protein>
    <submittedName>
        <fullName evidence="2">NADP-ubiquinone oxidoreductase 23 kDa subunit</fullName>
    </submittedName>
</protein>
<evidence type="ECO:0000313" key="3">
    <source>
        <dbReference type="Proteomes" id="UP000735302"/>
    </source>
</evidence>
<evidence type="ECO:0000313" key="2">
    <source>
        <dbReference type="EMBL" id="GFO19424.1"/>
    </source>
</evidence>
<reference evidence="2 3" key="1">
    <citation type="journal article" date="2021" name="Elife">
        <title>Chloroplast acquisition without the gene transfer in kleptoplastic sea slugs, Plakobranchus ocellatus.</title>
        <authorList>
            <person name="Maeda T."/>
            <person name="Takahashi S."/>
            <person name="Yoshida T."/>
            <person name="Shimamura S."/>
            <person name="Takaki Y."/>
            <person name="Nagai Y."/>
            <person name="Toyoda A."/>
            <person name="Suzuki Y."/>
            <person name="Arimoto A."/>
            <person name="Ishii H."/>
            <person name="Satoh N."/>
            <person name="Nishiyama T."/>
            <person name="Hasebe M."/>
            <person name="Maruyama T."/>
            <person name="Minagawa J."/>
            <person name="Obokata J."/>
            <person name="Shigenobu S."/>
        </authorList>
    </citation>
    <scope>NUCLEOTIDE SEQUENCE [LARGE SCALE GENOMIC DNA]</scope>
</reference>
<feature type="compositionally biased region" description="Polar residues" evidence="1">
    <location>
        <begin position="148"/>
        <end position="172"/>
    </location>
</feature>
<dbReference type="EMBL" id="BLXT01005065">
    <property type="protein sequence ID" value="GFO19424.1"/>
    <property type="molecule type" value="Genomic_DNA"/>
</dbReference>